<dbReference type="STRING" id="1220589.CD32_09250"/>
<dbReference type="Pfam" id="PF13460">
    <property type="entry name" value="NAD_binding_10"/>
    <property type="match status" value="1"/>
</dbReference>
<evidence type="ECO:0000313" key="2">
    <source>
        <dbReference type="EMBL" id="KGR85402.1"/>
    </source>
</evidence>
<dbReference type="Gene3D" id="3.40.50.720">
    <property type="entry name" value="NAD(P)-binding Rossmann-like Domain"/>
    <property type="match status" value="1"/>
</dbReference>
<reference evidence="2 3" key="1">
    <citation type="submission" date="2014-02" db="EMBL/GenBank/DDBJ databases">
        <title>Draft genome sequence of Lysinibacillus odysseyi NBRC 100172.</title>
        <authorList>
            <person name="Zhang F."/>
            <person name="Wang G."/>
            <person name="Zhang L."/>
        </authorList>
    </citation>
    <scope>NUCLEOTIDE SEQUENCE [LARGE SCALE GENOMIC DNA]</scope>
    <source>
        <strain evidence="2 3">NBRC 100172</strain>
    </source>
</reference>
<feature type="domain" description="NAD(P)-binding" evidence="1">
    <location>
        <begin position="11"/>
        <end position="200"/>
    </location>
</feature>
<dbReference type="RefSeq" id="WP_036153780.1">
    <property type="nucleotide sequence ID" value="NZ_AVCX01000007.1"/>
</dbReference>
<sequence>MNNPQKVAIIGGTGKAGRHIAAEALQKGYQVRMLVRDPGKLKHLDKSIEIVKGSIQDIEAIRLLLKGCGTVINTFGQPYKDKPIYSESTENILDAMKEFEIRRYIGVTGGSLTIEGDKKSIWNRIGAKMFDIFLSTMMKDKKREWEILNETEHIEWTLIRLPFIIDGIKTAHVKENLVDMPGTKITNQDIASFIISQINDFKYIKKAPFISH</sequence>
<dbReference type="InterPro" id="IPR016040">
    <property type="entry name" value="NAD(P)-bd_dom"/>
</dbReference>
<dbReference type="eggNOG" id="COG0702">
    <property type="taxonomic scope" value="Bacteria"/>
</dbReference>
<dbReference type="Proteomes" id="UP000030437">
    <property type="component" value="Unassembled WGS sequence"/>
</dbReference>
<dbReference type="AlphaFoldDB" id="A0A0A3JEE6"/>
<dbReference type="EMBL" id="JPVP01000054">
    <property type="protein sequence ID" value="KGR85402.1"/>
    <property type="molecule type" value="Genomic_DNA"/>
</dbReference>
<organism evidence="2 3">
    <name type="scientific">Lysinibacillus odysseyi 34hs-1 = NBRC 100172</name>
    <dbReference type="NCBI Taxonomy" id="1220589"/>
    <lineage>
        <taxon>Bacteria</taxon>
        <taxon>Bacillati</taxon>
        <taxon>Bacillota</taxon>
        <taxon>Bacilli</taxon>
        <taxon>Bacillales</taxon>
        <taxon>Bacillaceae</taxon>
        <taxon>Lysinibacillus</taxon>
    </lineage>
</organism>
<dbReference type="InterPro" id="IPR036291">
    <property type="entry name" value="NAD(P)-bd_dom_sf"/>
</dbReference>
<keyword evidence="3" id="KW-1185">Reference proteome</keyword>
<name>A0A0A3JEE6_9BACI</name>
<comment type="caution">
    <text evidence="2">The sequence shown here is derived from an EMBL/GenBank/DDBJ whole genome shotgun (WGS) entry which is preliminary data.</text>
</comment>
<dbReference type="PANTHER" id="PTHR43355">
    <property type="entry name" value="FLAVIN REDUCTASE (NADPH)"/>
    <property type="match status" value="1"/>
</dbReference>
<accession>A0A0A3JEE6</accession>
<evidence type="ECO:0000259" key="1">
    <source>
        <dbReference type="Pfam" id="PF13460"/>
    </source>
</evidence>
<dbReference type="GO" id="GO:0042602">
    <property type="term" value="F:riboflavin reductase (NADPH) activity"/>
    <property type="evidence" value="ECO:0007669"/>
    <property type="project" value="TreeGrafter"/>
</dbReference>
<dbReference type="OrthoDB" id="9790734at2"/>
<dbReference type="GO" id="GO:0004074">
    <property type="term" value="F:biliverdin reductase [NAD(P)H] activity"/>
    <property type="evidence" value="ECO:0007669"/>
    <property type="project" value="TreeGrafter"/>
</dbReference>
<dbReference type="PANTHER" id="PTHR43355:SF2">
    <property type="entry name" value="FLAVIN REDUCTASE (NADPH)"/>
    <property type="match status" value="1"/>
</dbReference>
<protein>
    <submittedName>
        <fullName evidence="2">NADH-flavin reductase</fullName>
    </submittedName>
</protein>
<dbReference type="InterPro" id="IPR051606">
    <property type="entry name" value="Polyketide_Oxido-like"/>
</dbReference>
<evidence type="ECO:0000313" key="3">
    <source>
        <dbReference type="Proteomes" id="UP000030437"/>
    </source>
</evidence>
<proteinExistence type="predicted"/>
<gene>
    <name evidence="2" type="ORF">CD32_09250</name>
</gene>
<dbReference type="SUPFAM" id="SSF51735">
    <property type="entry name" value="NAD(P)-binding Rossmann-fold domains"/>
    <property type="match status" value="1"/>
</dbReference>